<dbReference type="PROSITE" id="PS50042">
    <property type="entry name" value="CNMP_BINDING_3"/>
    <property type="match status" value="1"/>
</dbReference>
<dbReference type="GO" id="GO:0005216">
    <property type="term" value="F:monoatomic ion channel activity"/>
    <property type="evidence" value="ECO:0007669"/>
    <property type="project" value="InterPro"/>
</dbReference>
<feature type="transmembrane region" description="Helical" evidence="10">
    <location>
        <begin position="215"/>
        <end position="238"/>
    </location>
</feature>
<dbReference type="GO" id="GO:0015386">
    <property type="term" value="F:potassium:proton antiporter activity"/>
    <property type="evidence" value="ECO:0007669"/>
    <property type="project" value="TreeGrafter"/>
</dbReference>
<dbReference type="EnsemblMetazoa" id="CLYHEMT017788.1">
    <property type="protein sequence ID" value="CLYHEMP017788.1"/>
    <property type="gene ID" value="CLYHEMG017788"/>
</dbReference>
<evidence type="ECO:0000256" key="6">
    <source>
        <dbReference type="ARBA" id="ARBA00023053"/>
    </source>
</evidence>
<dbReference type="GO" id="GO:0098719">
    <property type="term" value="P:sodium ion import across plasma membrane"/>
    <property type="evidence" value="ECO:0007669"/>
    <property type="project" value="TreeGrafter"/>
</dbReference>
<keyword evidence="5 10" id="KW-1133">Transmembrane helix</keyword>
<dbReference type="GO" id="GO:0015385">
    <property type="term" value="F:sodium:proton antiporter activity"/>
    <property type="evidence" value="ECO:0007669"/>
    <property type="project" value="InterPro"/>
</dbReference>
<dbReference type="Pfam" id="PF00999">
    <property type="entry name" value="Na_H_Exchanger"/>
    <property type="match status" value="1"/>
</dbReference>
<keyword evidence="3" id="KW-1003">Cell membrane</keyword>
<dbReference type="GO" id="GO:0051453">
    <property type="term" value="P:regulation of intracellular pH"/>
    <property type="evidence" value="ECO:0007669"/>
    <property type="project" value="TreeGrafter"/>
</dbReference>
<feature type="transmembrane region" description="Helical" evidence="10">
    <location>
        <begin position="50"/>
        <end position="68"/>
    </location>
</feature>
<keyword evidence="4 10" id="KW-0812">Transmembrane</keyword>
<feature type="transmembrane region" description="Helical" evidence="10">
    <location>
        <begin position="88"/>
        <end position="105"/>
    </location>
</feature>
<feature type="transmembrane region" description="Helical" evidence="10">
    <location>
        <begin position="25"/>
        <end position="43"/>
    </location>
</feature>
<dbReference type="Pfam" id="PF00520">
    <property type="entry name" value="Ion_trans"/>
    <property type="match status" value="1"/>
</dbReference>
<feature type="transmembrane region" description="Helical" evidence="10">
    <location>
        <begin position="258"/>
        <end position="280"/>
    </location>
</feature>
<dbReference type="Gene3D" id="2.60.120.10">
    <property type="entry name" value="Jelly Rolls"/>
    <property type="match status" value="1"/>
</dbReference>
<evidence type="ECO:0000256" key="9">
    <source>
        <dbReference type="ARBA" id="ARBA00023201"/>
    </source>
</evidence>
<dbReference type="SUPFAM" id="SSF51206">
    <property type="entry name" value="cAMP-binding domain-like"/>
    <property type="match status" value="1"/>
</dbReference>
<evidence type="ECO:0000259" key="11">
    <source>
        <dbReference type="PROSITE" id="PS50042"/>
    </source>
</evidence>
<dbReference type="OrthoDB" id="441412at2759"/>
<dbReference type="Gene3D" id="1.20.120.350">
    <property type="entry name" value="Voltage-gated potassium channels. Chain C"/>
    <property type="match status" value="1"/>
</dbReference>
<evidence type="ECO:0000256" key="10">
    <source>
        <dbReference type="SAM" id="Phobius"/>
    </source>
</evidence>
<evidence type="ECO:0000256" key="8">
    <source>
        <dbReference type="ARBA" id="ARBA00023136"/>
    </source>
</evidence>
<feature type="transmembrane region" description="Helical" evidence="10">
    <location>
        <begin position="333"/>
        <end position="358"/>
    </location>
</feature>
<evidence type="ECO:0000256" key="2">
    <source>
        <dbReference type="ARBA" id="ARBA00022448"/>
    </source>
</evidence>
<feature type="transmembrane region" description="Helical" evidence="10">
    <location>
        <begin position="300"/>
        <end position="321"/>
    </location>
</feature>
<dbReference type="SMART" id="SM00100">
    <property type="entry name" value="cNMP"/>
    <property type="match status" value="1"/>
</dbReference>
<dbReference type="AlphaFoldDB" id="A0A7M6DNC6"/>
<dbReference type="PANTHER" id="PTHR10110:SF86">
    <property type="entry name" value="SODIUM_HYDROGEN EXCHANGER 7"/>
    <property type="match status" value="1"/>
</dbReference>
<evidence type="ECO:0000256" key="4">
    <source>
        <dbReference type="ARBA" id="ARBA00022692"/>
    </source>
</evidence>
<keyword evidence="7" id="KW-0406">Ion transport</keyword>
<reference evidence="12" key="1">
    <citation type="submission" date="2021-01" db="UniProtKB">
        <authorList>
            <consortium name="EnsemblMetazoa"/>
        </authorList>
    </citation>
    <scope>IDENTIFICATION</scope>
</reference>
<feature type="transmembrane region" description="Helical" evidence="10">
    <location>
        <begin position="401"/>
        <end position="420"/>
    </location>
</feature>
<dbReference type="InterPro" id="IPR000595">
    <property type="entry name" value="cNMP-bd_dom"/>
</dbReference>
<dbReference type="SUPFAM" id="SSF81324">
    <property type="entry name" value="Voltage-gated potassium channels"/>
    <property type="match status" value="1"/>
</dbReference>
<dbReference type="InterPro" id="IPR018490">
    <property type="entry name" value="cNMP-bd_dom_sf"/>
</dbReference>
<proteinExistence type="predicted"/>
<dbReference type="PROSITE" id="PS00888">
    <property type="entry name" value="CNMP_BINDING_1"/>
    <property type="match status" value="1"/>
</dbReference>
<evidence type="ECO:0000313" key="12">
    <source>
        <dbReference type="EnsemblMetazoa" id="CLYHEMP017788.1"/>
    </source>
</evidence>
<evidence type="ECO:0000256" key="7">
    <source>
        <dbReference type="ARBA" id="ARBA00023065"/>
    </source>
</evidence>
<name>A0A7M6DNC6_9CNID</name>
<dbReference type="Gene3D" id="6.10.140.1330">
    <property type="match status" value="1"/>
</dbReference>
<dbReference type="InterPro" id="IPR005821">
    <property type="entry name" value="Ion_trans_dom"/>
</dbReference>
<dbReference type="Pfam" id="PF00027">
    <property type="entry name" value="cNMP_binding"/>
    <property type="match status" value="1"/>
</dbReference>
<dbReference type="Proteomes" id="UP000594262">
    <property type="component" value="Unplaced"/>
</dbReference>
<keyword evidence="6" id="KW-0915">Sodium</keyword>
<organism evidence="12 13">
    <name type="scientific">Clytia hemisphaerica</name>
    <dbReference type="NCBI Taxonomy" id="252671"/>
    <lineage>
        <taxon>Eukaryota</taxon>
        <taxon>Metazoa</taxon>
        <taxon>Cnidaria</taxon>
        <taxon>Hydrozoa</taxon>
        <taxon>Hydroidolina</taxon>
        <taxon>Leptothecata</taxon>
        <taxon>Obeliida</taxon>
        <taxon>Clytiidae</taxon>
        <taxon>Clytia</taxon>
    </lineage>
</organism>
<dbReference type="InterPro" id="IPR014710">
    <property type="entry name" value="RmlC-like_jellyroll"/>
</dbReference>
<accession>A0A7M6DNC6</accession>
<dbReference type="GeneID" id="136821650"/>
<keyword evidence="2" id="KW-0813">Transport</keyword>
<evidence type="ECO:0000256" key="1">
    <source>
        <dbReference type="ARBA" id="ARBA00004651"/>
    </source>
</evidence>
<comment type="subcellular location">
    <subcellularLocation>
        <location evidence="1">Cell membrane</location>
        <topology evidence="1">Multi-pass membrane protein</topology>
    </subcellularLocation>
</comment>
<dbReference type="RefSeq" id="XP_066933960.1">
    <property type="nucleotide sequence ID" value="XM_067077859.1"/>
</dbReference>
<dbReference type="InterPro" id="IPR027359">
    <property type="entry name" value="Volt_channel_dom_sf"/>
</dbReference>
<feature type="transmembrane region" description="Helical" evidence="10">
    <location>
        <begin position="370"/>
        <end position="389"/>
    </location>
</feature>
<dbReference type="PANTHER" id="PTHR10110">
    <property type="entry name" value="SODIUM/HYDROGEN EXCHANGER"/>
    <property type="match status" value="1"/>
</dbReference>
<feature type="transmembrane region" description="Helical" evidence="10">
    <location>
        <begin position="150"/>
        <end position="171"/>
    </location>
</feature>
<sequence length="1174" mass="132028">MGGEVLLHDVVDNITTQVQVGEQHGSPYAILFIFGICILGAVIRQLMNDTNLPYTVVLIMLGVCFGLISRSYPSVKSYTSLATSNPHLLLSVFLPVLLFESAFAMDVHIFYKMFTQVCILAVPGMAVAAALSAVMAHFVFYYNWSWMECFLFGSIISATDPVAVVALLSSLGTSKQLGIIIEGESLLNDGAAIVLYNIFYNLSFKQMTPTEIGLYFPRVALGGMALGLMAGKVVVLWLQHVFNDAMVEIAITVSSTYLVFYIGENVLGVSGVLAVVMLGIEINQHRTSISPEVEVFLHRFWEILAYLANTLIFFIVGVAIMEKAFDVIEELDWFYILVDYCGIFVIRTFVVVLFSPMLTRIGYGLPWKDAVVMVWGGLRGAVGLALALEVALDHEEVGNKILIHTAGIVLLTLFVNATTIRPLLKILGMSEISDAKRAAMNNAVNRLQQNQDQSLATLKTDRFLADADWSLAERACTICNPYAEDDNDDLEHHNLSYLKRSTNCPKCHSLVPNQPSPKEFSDMAEDGRQAVIKAQKMSFWKQFERGVLSSDAVNVLVNLADTCLDERDRLFKLTELSSHWKVPKYWEKTRQRLEKFRQARASDRVPPPRNLFLRYNYMTSTHVAFDPVMNVLIAVNMIPIFLELSVPDDNEMMPYLKYINYVYCGVYVIELTIKILAFRGYFFRDGWNLLDFGIVVLSVIDLVVDMATSGATGSFSPSILKVARVFRILRMGRLLRLTKGLIPKLIDLVNNRINRQLSFGYDIGKGFVVSEEEVAKIIDQLVLDPKIASDLKMRLDFIRLQVVRSLGLLQRQHPGIAISVKTRQAIRSVLNNARDTLYELRSNGVLDKNEANKLEREIEVKMKQQLHAPAFIPPKKPEDLLKSLLWLQGMEDDAVTYITSNAEMLSFDYGDVIVKQGEVCDGIYLIISGMVKLLGVSMGTVDFQQLASSNKQQFQISADYLFAGNVIGEMGLLTDSVRNASITCETTVQVYFISVDKMQRAMKRFNGLTEGLWKVCGMRMAVPLLMEHQKYQIWSKEHLRIICENSQMASLDDTMIYRLPENTEEAILIHGDIQCVRTKEQFTSPIILPKNKKAFTYNLKKLPRIMIIINHKSSALLSSAKTKNNNFVDHQQKIANSFVVDHEGHDDDDDDNDNQLDHRTAGCQVKQTVVHHNA</sequence>
<dbReference type="CDD" id="cd00038">
    <property type="entry name" value="CAP_ED"/>
    <property type="match status" value="1"/>
</dbReference>
<keyword evidence="9" id="KW-0739">Sodium transport</keyword>
<feature type="domain" description="Cyclic nucleotide-binding" evidence="11">
    <location>
        <begin position="886"/>
        <end position="1002"/>
    </location>
</feature>
<dbReference type="InterPro" id="IPR018422">
    <property type="entry name" value="Cation/H_exchanger_CPA1"/>
</dbReference>
<feature type="transmembrane region" description="Helical" evidence="10">
    <location>
        <begin position="117"/>
        <end position="144"/>
    </location>
</feature>
<keyword evidence="13" id="KW-1185">Reference proteome</keyword>
<dbReference type="GO" id="GO:0005886">
    <property type="term" value="C:plasma membrane"/>
    <property type="evidence" value="ECO:0007669"/>
    <property type="project" value="UniProtKB-SubCell"/>
</dbReference>
<keyword evidence="8 10" id="KW-0472">Membrane</keyword>
<dbReference type="InterPro" id="IPR018488">
    <property type="entry name" value="cNMP-bd_CS"/>
</dbReference>
<protein>
    <recommendedName>
        <fullName evidence="11">Cyclic nucleotide-binding domain-containing protein</fullName>
    </recommendedName>
</protein>
<evidence type="ECO:0000313" key="13">
    <source>
        <dbReference type="Proteomes" id="UP000594262"/>
    </source>
</evidence>
<evidence type="ECO:0000256" key="3">
    <source>
        <dbReference type="ARBA" id="ARBA00022475"/>
    </source>
</evidence>
<dbReference type="InterPro" id="IPR006153">
    <property type="entry name" value="Cation/H_exchanger_TM"/>
</dbReference>
<evidence type="ECO:0000256" key="5">
    <source>
        <dbReference type="ARBA" id="ARBA00022989"/>
    </source>
</evidence>